<dbReference type="PANTHER" id="PTHR34218:SF3">
    <property type="entry name" value="ACYL-HOMOSERINE LACTONE ACYLASE PVDQ"/>
    <property type="match status" value="1"/>
</dbReference>
<organism evidence="8 9">
    <name type="scientific">Armatimonas rosea</name>
    <dbReference type="NCBI Taxonomy" id="685828"/>
    <lineage>
        <taxon>Bacteria</taxon>
        <taxon>Bacillati</taxon>
        <taxon>Armatimonadota</taxon>
        <taxon>Armatimonadia</taxon>
        <taxon>Armatimonadales</taxon>
        <taxon>Armatimonadaceae</taxon>
        <taxon>Armatimonas</taxon>
    </lineage>
</organism>
<evidence type="ECO:0000256" key="3">
    <source>
        <dbReference type="ARBA" id="ARBA00022801"/>
    </source>
</evidence>
<dbReference type="PIRSF" id="PIRSF001227">
    <property type="entry name" value="Pen_acylase"/>
    <property type="match status" value="1"/>
</dbReference>
<dbReference type="InterPro" id="IPR014395">
    <property type="entry name" value="Pen/GL7ACA/AHL_acylase"/>
</dbReference>
<keyword evidence="6" id="KW-0106">Calcium</keyword>
<sequence length="606" mass="66357">MAVTILRDAFGVPHLYADTAAALFFGFGYVQAQDRQEALFRNLKQARGELAELEGATALEGDIAVRAFCLHERAQGAWRSLPGAVRAEIGAFAAGINRYQRDFPEQRPLGAFMVTPQDILTFALFVNLAFSLEGLAAGSNAFVVAPERLASKHGSLVSMDPHLPLQGFYRWYEARLVGGEFDLHGVTFVGLPYPGMGSNGHLAWANTVNQPDLSDAYLLRLKGNTGYEYDGQTRALEFREFVFKLKDGGELTRKIAYSHHGPMLTEGVALRRVGGSDAGLVTQIRAQGLATTTQEYREALAQRGTVMFNHLFGDSRGQVGYVWGGRIPRRPEGFDFSGPVPGWTSATEWGEPVAFSEHPQCSFPPLGFLQSCNDGPTRTGAGAHLTPPGPFPAWLAPDSQTLRGQRLHALLEASGPLDLEGAKTIAMDCRDLNAEADLPRFLAEAKTGPAHELLVRWDKTLTQDSRGAALFQLARREGSVVRALARLSRHGLPLDTAWGELHRHQRGKIDLPMDGGGESLCPNDGELGPDCRTVVTFGSSFRMLAQLAPDTPPELWAAQPYGNSDNPDSPHYTDQMPLACRRRYRRVPWTRSALDAEATSRHRLES</sequence>
<evidence type="ECO:0000256" key="7">
    <source>
        <dbReference type="SAM" id="Coils"/>
    </source>
</evidence>
<dbReference type="EMBL" id="JACHGW010000001">
    <property type="protein sequence ID" value="MBB6048256.1"/>
    <property type="molecule type" value="Genomic_DNA"/>
</dbReference>
<feature type="binding site" evidence="6">
    <location>
        <position position="212"/>
    </location>
    <ligand>
        <name>Ca(2+)</name>
        <dbReference type="ChEBI" id="CHEBI:29108"/>
    </ligand>
</feature>
<dbReference type="GO" id="GO:0046872">
    <property type="term" value="F:metal ion binding"/>
    <property type="evidence" value="ECO:0007669"/>
    <property type="project" value="UniProtKB-KW"/>
</dbReference>
<dbReference type="PANTHER" id="PTHR34218">
    <property type="entry name" value="PEPTIDASE S45 PENICILLIN AMIDASE"/>
    <property type="match status" value="1"/>
</dbReference>
<evidence type="ECO:0000256" key="5">
    <source>
        <dbReference type="PIRSR" id="PIRSR001227-1"/>
    </source>
</evidence>
<comment type="caution">
    <text evidence="8">The sequence shown here is derived from an EMBL/GenBank/DDBJ whole genome shotgun (WGS) entry which is preliminary data.</text>
</comment>
<keyword evidence="3" id="KW-0378">Hydrolase</keyword>
<accession>A0A7W9W4R5</accession>
<dbReference type="Gene3D" id="2.30.120.10">
    <property type="match status" value="1"/>
</dbReference>
<dbReference type="SUPFAM" id="SSF56235">
    <property type="entry name" value="N-terminal nucleophile aminohydrolases (Ntn hydrolases)"/>
    <property type="match status" value="1"/>
</dbReference>
<dbReference type="Gene3D" id="1.10.439.10">
    <property type="entry name" value="Penicillin Amidohydrolase, domain 1"/>
    <property type="match status" value="1"/>
</dbReference>
<dbReference type="InterPro" id="IPR023343">
    <property type="entry name" value="Penicillin_amidase_dom1"/>
</dbReference>
<feature type="binding site" evidence="6">
    <location>
        <position position="215"/>
    </location>
    <ligand>
        <name>Ca(2+)</name>
        <dbReference type="ChEBI" id="CHEBI:29108"/>
    </ligand>
</feature>
<feature type="coiled-coil region" evidence="7">
    <location>
        <begin position="29"/>
        <end position="56"/>
    </location>
</feature>
<dbReference type="InterPro" id="IPR002692">
    <property type="entry name" value="S45"/>
</dbReference>
<dbReference type="Proteomes" id="UP000520814">
    <property type="component" value="Unassembled WGS sequence"/>
</dbReference>
<dbReference type="InterPro" id="IPR029055">
    <property type="entry name" value="Ntn_hydrolases_N"/>
</dbReference>
<evidence type="ECO:0000313" key="8">
    <source>
        <dbReference type="EMBL" id="MBB6048256.1"/>
    </source>
</evidence>
<dbReference type="InterPro" id="IPR043146">
    <property type="entry name" value="Penicillin_amidase_N_B-knob"/>
</dbReference>
<keyword evidence="2" id="KW-0732">Signal</keyword>
<reference evidence="8 9" key="1">
    <citation type="submission" date="2020-08" db="EMBL/GenBank/DDBJ databases">
        <title>Genomic Encyclopedia of Type Strains, Phase IV (KMG-IV): sequencing the most valuable type-strain genomes for metagenomic binning, comparative biology and taxonomic classification.</title>
        <authorList>
            <person name="Goeker M."/>
        </authorList>
    </citation>
    <scope>NUCLEOTIDE SEQUENCE [LARGE SCALE GENOMIC DNA]</scope>
    <source>
        <strain evidence="8 9">DSM 23562</strain>
    </source>
</reference>
<evidence type="ECO:0000256" key="4">
    <source>
        <dbReference type="ARBA" id="ARBA00023145"/>
    </source>
</evidence>
<name>A0A7W9W4R5_ARMRO</name>
<comment type="similarity">
    <text evidence="1">Belongs to the peptidase S45 family.</text>
</comment>
<dbReference type="InterPro" id="IPR043147">
    <property type="entry name" value="Penicillin_amidase_A-knob"/>
</dbReference>
<evidence type="ECO:0000256" key="2">
    <source>
        <dbReference type="ARBA" id="ARBA00022729"/>
    </source>
</evidence>
<keyword evidence="9" id="KW-1185">Reference proteome</keyword>
<feature type="active site" description="Nucleophile" evidence="5">
    <location>
        <position position="139"/>
    </location>
</feature>
<keyword evidence="6" id="KW-0479">Metal-binding</keyword>
<keyword evidence="7" id="KW-0175">Coiled coil</keyword>
<dbReference type="AlphaFoldDB" id="A0A7W9W4R5"/>
<comment type="cofactor">
    <cofactor evidence="6">
        <name>Ca(2+)</name>
        <dbReference type="ChEBI" id="CHEBI:29108"/>
    </cofactor>
    <text evidence="6">Binds 1 Ca(2+) ion per dimer.</text>
</comment>
<gene>
    <name evidence="8" type="ORF">HNQ39_000018</name>
</gene>
<dbReference type="Pfam" id="PF01804">
    <property type="entry name" value="Penicil_amidase"/>
    <property type="match status" value="2"/>
</dbReference>
<evidence type="ECO:0000313" key="9">
    <source>
        <dbReference type="Proteomes" id="UP000520814"/>
    </source>
</evidence>
<dbReference type="RefSeq" id="WP_184191664.1">
    <property type="nucleotide sequence ID" value="NZ_JACHGW010000001.1"/>
</dbReference>
<keyword evidence="4" id="KW-0865">Zymogen</keyword>
<dbReference type="Gene3D" id="3.60.20.10">
    <property type="entry name" value="Glutamine Phosphoribosylpyrophosphate, subunit 1, domain 1"/>
    <property type="match status" value="1"/>
</dbReference>
<protein>
    <submittedName>
        <fullName evidence="8">Acyl-homoserine lactone acylase PvdQ</fullName>
    </submittedName>
</protein>
<proteinExistence type="inferred from homology"/>
<evidence type="ECO:0000256" key="1">
    <source>
        <dbReference type="ARBA" id="ARBA00006586"/>
    </source>
</evidence>
<evidence type="ECO:0000256" key="6">
    <source>
        <dbReference type="PIRSR" id="PIRSR001227-2"/>
    </source>
</evidence>
<dbReference type="GO" id="GO:0017000">
    <property type="term" value="P:antibiotic biosynthetic process"/>
    <property type="evidence" value="ECO:0007669"/>
    <property type="project" value="InterPro"/>
</dbReference>
<dbReference type="GO" id="GO:0016811">
    <property type="term" value="F:hydrolase activity, acting on carbon-nitrogen (but not peptide) bonds, in linear amides"/>
    <property type="evidence" value="ECO:0007669"/>
    <property type="project" value="InterPro"/>
</dbReference>
<dbReference type="Gene3D" id="1.10.1400.10">
    <property type="match status" value="1"/>
</dbReference>